<proteinExistence type="predicted"/>
<feature type="transmembrane region" description="Helical" evidence="2">
    <location>
        <begin position="230"/>
        <end position="250"/>
    </location>
</feature>
<evidence type="ECO:0008006" key="5">
    <source>
        <dbReference type="Google" id="ProtNLM"/>
    </source>
</evidence>
<keyword evidence="1" id="KW-0175">Coiled coil</keyword>
<keyword evidence="2" id="KW-0472">Membrane</keyword>
<accession>A0ABM9NZU0</accession>
<evidence type="ECO:0000313" key="3">
    <source>
        <dbReference type="EMBL" id="CAL2085531.1"/>
    </source>
</evidence>
<sequence>MKDRLFFGNSFCAVEHTFDSQGNEEFHCLQLTKRKNELELTNSSSFTDVNSVFSHLKSIKQEHIVLVVNNNQVLSKSISVVEPSKTLVFKNAYPTLSYNDFYAQVAYSESDSWISIVRNSYITKLVDEYASNTITVLDVHLGNISMNSIANMIDYNEVFTSNARVIIEEGKLESIEYKRFDSYSYDINGIKFRSAYILSLASIVDFYIKKNNHFNSNYLADYKDKKVFNLVYKLALGVIFALVLVNFLFFNDYNKNVNSLQQELEVKRGAKKKLKAISVSLDKKRKLLSELQNSSLFSVSKYSDQIVAEIPKSVVLTEINYQPIKGAIREGKETNFQIKEIEVKGVLNEYEEFTSWIDNIERKTWVNQLVELSTEKDKRKKNSNFHIVIRIK</sequence>
<evidence type="ECO:0000313" key="4">
    <source>
        <dbReference type="Proteomes" id="UP001497416"/>
    </source>
</evidence>
<name>A0ABM9NZU0_9FLAO</name>
<dbReference type="RefSeq" id="WP_348712005.1">
    <property type="nucleotide sequence ID" value="NZ_CAXIXY010000004.1"/>
</dbReference>
<keyword evidence="2" id="KW-0812">Transmembrane</keyword>
<evidence type="ECO:0000256" key="2">
    <source>
        <dbReference type="SAM" id="Phobius"/>
    </source>
</evidence>
<reference evidence="3 4" key="1">
    <citation type="submission" date="2024-05" db="EMBL/GenBank/DDBJ databases">
        <authorList>
            <person name="Duchaud E."/>
        </authorList>
    </citation>
    <scope>NUCLEOTIDE SEQUENCE [LARGE SCALE GENOMIC DNA]</scope>
    <source>
        <strain evidence="3">Ena-SAMPLE-TAB-13-05-2024-13:56:06:370-140302</strain>
    </source>
</reference>
<comment type="caution">
    <text evidence="3">The sequence shown here is derived from an EMBL/GenBank/DDBJ whole genome shotgun (WGS) entry which is preliminary data.</text>
</comment>
<keyword evidence="4" id="KW-1185">Reference proteome</keyword>
<gene>
    <name evidence="3" type="ORF">T190607A01A_20488</name>
</gene>
<organism evidence="3 4">
    <name type="scientific">Tenacibaculum platacis</name>
    <dbReference type="NCBI Taxonomy" id="3137852"/>
    <lineage>
        <taxon>Bacteria</taxon>
        <taxon>Pseudomonadati</taxon>
        <taxon>Bacteroidota</taxon>
        <taxon>Flavobacteriia</taxon>
        <taxon>Flavobacteriales</taxon>
        <taxon>Flavobacteriaceae</taxon>
        <taxon>Tenacibaculum</taxon>
    </lineage>
</organism>
<protein>
    <recommendedName>
        <fullName evidence="5">Fimbrial assembly protein PilN</fullName>
    </recommendedName>
</protein>
<keyword evidence="2" id="KW-1133">Transmembrane helix</keyword>
<dbReference type="Proteomes" id="UP001497416">
    <property type="component" value="Unassembled WGS sequence"/>
</dbReference>
<feature type="coiled-coil region" evidence="1">
    <location>
        <begin position="250"/>
        <end position="277"/>
    </location>
</feature>
<evidence type="ECO:0000256" key="1">
    <source>
        <dbReference type="SAM" id="Coils"/>
    </source>
</evidence>
<dbReference type="EMBL" id="CAXIXY010000004">
    <property type="protein sequence ID" value="CAL2085531.1"/>
    <property type="molecule type" value="Genomic_DNA"/>
</dbReference>